<feature type="compositionally biased region" description="Low complexity" evidence="5">
    <location>
        <begin position="348"/>
        <end position="371"/>
    </location>
</feature>
<feature type="region of interest" description="Disordered" evidence="5">
    <location>
        <begin position="339"/>
        <end position="372"/>
    </location>
</feature>
<keyword evidence="3" id="KW-0862">Zinc</keyword>
<feature type="region of interest" description="Disordered" evidence="5">
    <location>
        <begin position="1"/>
        <end position="56"/>
    </location>
</feature>
<comment type="caution">
    <text evidence="7">The sequence shown here is derived from an EMBL/GenBank/DDBJ whole genome shotgun (WGS) entry which is preliminary data.</text>
</comment>
<evidence type="ECO:0000256" key="2">
    <source>
        <dbReference type="ARBA" id="ARBA00022771"/>
    </source>
</evidence>
<dbReference type="PROSITE" id="PS50089">
    <property type="entry name" value="ZF_RING_2"/>
    <property type="match status" value="1"/>
</dbReference>
<feature type="region of interest" description="Disordered" evidence="5">
    <location>
        <begin position="100"/>
        <end position="122"/>
    </location>
</feature>
<dbReference type="InterPro" id="IPR013083">
    <property type="entry name" value="Znf_RING/FYVE/PHD"/>
</dbReference>
<feature type="compositionally biased region" description="Low complexity" evidence="5">
    <location>
        <begin position="134"/>
        <end position="150"/>
    </location>
</feature>
<dbReference type="GO" id="GO:0008270">
    <property type="term" value="F:zinc ion binding"/>
    <property type="evidence" value="ECO:0007669"/>
    <property type="project" value="UniProtKB-KW"/>
</dbReference>
<dbReference type="Gene3D" id="3.30.40.10">
    <property type="entry name" value="Zinc/RING finger domain, C3HC4 (zinc finger)"/>
    <property type="match status" value="1"/>
</dbReference>
<sequence length="600" mass="64440">MSHSSKLVHVARRERERAAVGGTQTRLGGQRTRGSRESSKNREEKHPESTRHSFPPQRRVINYYLNNAASSRRPCLNFLTAITSHQSPVTKTSSLLTSTFPKDFHSNHRLTRRPPPFRPGIMDRLNLDALRNLSLGSRSGSSRGGSSRSGSRSESRSESESRSGSISSSSSSRYEGTTTSSSGSGGGSRSSRRRRRRAPSESSSDTTIIDEGPPALERLRLANLAQYGPEVMEAIRIKEEWDEEQVRLGRSVYGGYDGTSATWPTPSSVPGSVAAAAAAAAGSAVPSITGASYVDEFGSIRSSMSGSRAGSAAGNVVAGDVSRLQSTLSAGGYGGYGALGRDGGGHGNPSVPGGHSQQQQRAAAPSSSSRSLCISANGGRQRNAFWPNIKPGLVTDADVKAFAMACPQCAVTMTAAETQTGQHRATILCCGHVLCAGCVTRIAATAKKCPYCSVPVGKYVDCAGSCQDPGMIGLGFPTTADQVRRFPRTTPEGASLPGCCPTCRLLRVERDCRKLVRHILNDAGARSVWMPSSDHKPDTRDYGGYVRVPELEHFLKLLRDTVHSVEIHRQYTWLQPDHRNSHAQVWAEKRDYTRPRPGQG</sequence>
<feature type="compositionally biased region" description="Low complexity" evidence="5">
    <location>
        <begin position="162"/>
        <end position="182"/>
    </location>
</feature>
<feature type="compositionally biased region" description="Basic and acidic residues" evidence="5">
    <location>
        <begin position="151"/>
        <end position="161"/>
    </location>
</feature>
<feature type="compositionally biased region" description="Basic and acidic residues" evidence="5">
    <location>
        <begin position="34"/>
        <end position="51"/>
    </location>
</feature>
<dbReference type="EMBL" id="PJEX01000183">
    <property type="protein sequence ID" value="TKW53497.1"/>
    <property type="molecule type" value="Genomic_DNA"/>
</dbReference>
<evidence type="ECO:0000256" key="1">
    <source>
        <dbReference type="ARBA" id="ARBA00022723"/>
    </source>
</evidence>
<dbReference type="OrthoDB" id="4831959at2759"/>
<reference evidence="7 8" key="1">
    <citation type="journal article" date="2019" name="PLoS ONE">
        <title>Comparative genome analysis indicates high evolutionary potential of pathogenicity genes in Colletotrichum tanaceti.</title>
        <authorList>
            <person name="Lelwala R.V."/>
            <person name="Korhonen P.K."/>
            <person name="Young N.D."/>
            <person name="Scott J.B."/>
            <person name="Ades P.A."/>
            <person name="Gasser R.B."/>
            <person name="Taylor P.W.J."/>
        </authorList>
    </citation>
    <scope>NUCLEOTIDE SEQUENCE [LARGE SCALE GENOMIC DNA]</scope>
    <source>
        <strain evidence="7">BRIP57314</strain>
    </source>
</reference>
<accession>A0A4U6XHG3</accession>
<keyword evidence="8" id="KW-1185">Reference proteome</keyword>
<keyword evidence="1" id="KW-0479">Metal-binding</keyword>
<dbReference type="AlphaFoldDB" id="A0A4U6XHG3"/>
<dbReference type="SUPFAM" id="SSF57850">
    <property type="entry name" value="RING/U-box"/>
    <property type="match status" value="1"/>
</dbReference>
<name>A0A4U6XHG3_9PEZI</name>
<proteinExistence type="predicted"/>
<feature type="compositionally biased region" description="Low complexity" evidence="5">
    <location>
        <begin position="19"/>
        <end position="32"/>
    </location>
</feature>
<dbReference type="InterPro" id="IPR017907">
    <property type="entry name" value="Znf_RING_CS"/>
</dbReference>
<evidence type="ECO:0000256" key="3">
    <source>
        <dbReference type="ARBA" id="ARBA00022833"/>
    </source>
</evidence>
<keyword evidence="2 4" id="KW-0863">Zinc-finger</keyword>
<evidence type="ECO:0000256" key="5">
    <source>
        <dbReference type="SAM" id="MobiDB-lite"/>
    </source>
</evidence>
<protein>
    <recommendedName>
        <fullName evidence="6">RING-type domain-containing protein</fullName>
    </recommendedName>
</protein>
<feature type="region of interest" description="Disordered" evidence="5">
    <location>
        <begin position="134"/>
        <end position="212"/>
    </location>
</feature>
<evidence type="ECO:0000313" key="8">
    <source>
        <dbReference type="Proteomes" id="UP000310108"/>
    </source>
</evidence>
<dbReference type="InterPro" id="IPR001841">
    <property type="entry name" value="Znf_RING"/>
</dbReference>
<organism evidence="7 8">
    <name type="scientific">Colletotrichum tanaceti</name>
    <dbReference type="NCBI Taxonomy" id="1306861"/>
    <lineage>
        <taxon>Eukaryota</taxon>
        <taxon>Fungi</taxon>
        <taxon>Dikarya</taxon>
        <taxon>Ascomycota</taxon>
        <taxon>Pezizomycotina</taxon>
        <taxon>Sordariomycetes</taxon>
        <taxon>Hypocreomycetidae</taxon>
        <taxon>Glomerellales</taxon>
        <taxon>Glomerellaceae</taxon>
        <taxon>Colletotrichum</taxon>
        <taxon>Colletotrichum destructivum species complex</taxon>
    </lineage>
</organism>
<gene>
    <name evidence="7" type="ORF">CTA1_12407</name>
</gene>
<evidence type="ECO:0000256" key="4">
    <source>
        <dbReference type="PROSITE-ProRule" id="PRU00175"/>
    </source>
</evidence>
<evidence type="ECO:0000313" key="7">
    <source>
        <dbReference type="EMBL" id="TKW53497.1"/>
    </source>
</evidence>
<feature type="domain" description="RING-type" evidence="6">
    <location>
        <begin position="406"/>
        <end position="453"/>
    </location>
</feature>
<dbReference type="Proteomes" id="UP000310108">
    <property type="component" value="Unassembled WGS sequence"/>
</dbReference>
<evidence type="ECO:0000259" key="6">
    <source>
        <dbReference type="PROSITE" id="PS50089"/>
    </source>
</evidence>
<dbReference type="PROSITE" id="PS00518">
    <property type="entry name" value="ZF_RING_1"/>
    <property type="match status" value="1"/>
</dbReference>